<dbReference type="PRINTS" id="PR00722">
    <property type="entry name" value="CHYMOTRYPSIN"/>
</dbReference>
<keyword evidence="2 6" id="KW-0645">Protease</keyword>
<protein>
    <submittedName>
        <fullName evidence="8">Trypsin CFT-1</fullName>
    </submittedName>
</protein>
<dbReference type="PROSITE" id="PS50240">
    <property type="entry name" value="TRYPSIN_DOM"/>
    <property type="match status" value="1"/>
</dbReference>
<dbReference type="PANTHER" id="PTHR24276:SF91">
    <property type="entry name" value="AT26814P-RELATED"/>
    <property type="match status" value="1"/>
</dbReference>
<dbReference type="InterPro" id="IPR033116">
    <property type="entry name" value="TRYPSIN_SER"/>
</dbReference>
<dbReference type="InterPro" id="IPR043504">
    <property type="entry name" value="Peptidase_S1_PA_chymotrypsin"/>
</dbReference>
<organism evidence="8 9">
    <name type="scientific">Eumeta variegata</name>
    <name type="common">Bagworm moth</name>
    <name type="synonym">Eumeta japonica</name>
    <dbReference type="NCBI Taxonomy" id="151549"/>
    <lineage>
        <taxon>Eukaryota</taxon>
        <taxon>Metazoa</taxon>
        <taxon>Ecdysozoa</taxon>
        <taxon>Arthropoda</taxon>
        <taxon>Hexapoda</taxon>
        <taxon>Insecta</taxon>
        <taxon>Pterygota</taxon>
        <taxon>Neoptera</taxon>
        <taxon>Endopterygota</taxon>
        <taxon>Lepidoptera</taxon>
        <taxon>Glossata</taxon>
        <taxon>Ditrysia</taxon>
        <taxon>Tineoidea</taxon>
        <taxon>Psychidae</taxon>
        <taxon>Oiketicinae</taxon>
        <taxon>Eumeta</taxon>
    </lineage>
</organism>
<dbReference type="Proteomes" id="UP000299102">
    <property type="component" value="Unassembled WGS sequence"/>
</dbReference>
<dbReference type="CDD" id="cd00190">
    <property type="entry name" value="Tryp_SPc"/>
    <property type="match status" value="1"/>
</dbReference>
<keyword evidence="5" id="KW-1015">Disulfide bond</keyword>
<dbReference type="InterPro" id="IPR001254">
    <property type="entry name" value="Trypsin_dom"/>
</dbReference>
<dbReference type="InterPro" id="IPR009003">
    <property type="entry name" value="Peptidase_S1_PA"/>
</dbReference>
<evidence type="ECO:0000256" key="3">
    <source>
        <dbReference type="ARBA" id="ARBA00022801"/>
    </source>
</evidence>
<evidence type="ECO:0000256" key="2">
    <source>
        <dbReference type="ARBA" id="ARBA00022670"/>
    </source>
</evidence>
<dbReference type="STRING" id="151549.A0A4C1WHH1"/>
<sequence length="347" mass="38075">MVKILRFGSLRLGMIDWNRVKHGRALSLQANNSHLSVFICGPIVANREIRVRMSLSTDSRSSPITPSTEYHRLRPERIRGDTGPALVELRLATRPTNILPDAHALKAWCKRVWAAPRPPQRIVGGSVTTIAHYPYAVVLLFSSNLITYRHSCGGTILTTTTILSAAHCTIGDPVERWNGRVGSTYAHSGGTVHSFRLIINHPNYSSWTFDNDIGILRTQNSIVYINNAVGPAIIAGNSYNLADNQEVGGSPSEELRHVKIWTVNQNTCSQRYAELGATITDNMLCSGWLDVGGRDQCQGDSGGPLIHSGVIVGVCSWGYQCALPHFPGVNARVSRYAIWIQQQAALE</sequence>
<dbReference type="Gene3D" id="2.40.10.10">
    <property type="entry name" value="Trypsin-like serine proteases"/>
    <property type="match status" value="1"/>
</dbReference>
<dbReference type="OrthoDB" id="9425590at2759"/>
<dbReference type="SMART" id="SM00020">
    <property type="entry name" value="Tryp_SPc"/>
    <property type="match status" value="1"/>
</dbReference>
<dbReference type="PROSITE" id="PS00134">
    <property type="entry name" value="TRYPSIN_HIS"/>
    <property type="match status" value="1"/>
</dbReference>
<dbReference type="GO" id="GO:0006508">
    <property type="term" value="P:proteolysis"/>
    <property type="evidence" value="ECO:0007669"/>
    <property type="project" value="UniProtKB-KW"/>
</dbReference>
<evidence type="ECO:0000313" key="9">
    <source>
        <dbReference type="Proteomes" id="UP000299102"/>
    </source>
</evidence>
<comment type="caution">
    <text evidence="8">The sequence shown here is derived from an EMBL/GenBank/DDBJ whole genome shotgun (WGS) entry which is preliminary data.</text>
</comment>
<name>A0A4C1WHH1_EUMVA</name>
<evidence type="ECO:0000256" key="6">
    <source>
        <dbReference type="RuleBase" id="RU363034"/>
    </source>
</evidence>
<dbReference type="GO" id="GO:0004252">
    <property type="term" value="F:serine-type endopeptidase activity"/>
    <property type="evidence" value="ECO:0007669"/>
    <property type="project" value="InterPro"/>
</dbReference>
<dbReference type="PANTHER" id="PTHR24276">
    <property type="entry name" value="POLYSERASE-RELATED"/>
    <property type="match status" value="1"/>
</dbReference>
<dbReference type="EMBL" id="BGZK01000547">
    <property type="protein sequence ID" value="GBP49565.1"/>
    <property type="molecule type" value="Genomic_DNA"/>
</dbReference>
<keyword evidence="9" id="KW-1185">Reference proteome</keyword>
<evidence type="ECO:0000256" key="4">
    <source>
        <dbReference type="ARBA" id="ARBA00022825"/>
    </source>
</evidence>
<reference evidence="8 9" key="1">
    <citation type="journal article" date="2019" name="Commun. Biol.">
        <title>The bagworm genome reveals a unique fibroin gene that provides high tensile strength.</title>
        <authorList>
            <person name="Kono N."/>
            <person name="Nakamura H."/>
            <person name="Ohtoshi R."/>
            <person name="Tomita M."/>
            <person name="Numata K."/>
            <person name="Arakawa K."/>
        </authorList>
    </citation>
    <scope>NUCLEOTIDE SEQUENCE [LARGE SCALE GENOMIC DNA]</scope>
</reference>
<dbReference type="InterPro" id="IPR001314">
    <property type="entry name" value="Peptidase_S1A"/>
</dbReference>
<dbReference type="Pfam" id="PF00089">
    <property type="entry name" value="Trypsin"/>
    <property type="match status" value="1"/>
</dbReference>
<accession>A0A4C1WHH1</accession>
<gene>
    <name evidence="8" type="ORF">EVAR_45630_1</name>
</gene>
<dbReference type="InterPro" id="IPR018114">
    <property type="entry name" value="TRYPSIN_HIS"/>
</dbReference>
<evidence type="ECO:0000313" key="8">
    <source>
        <dbReference type="EMBL" id="GBP49565.1"/>
    </source>
</evidence>
<dbReference type="InterPro" id="IPR050430">
    <property type="entry name" value="Peptidase_S1"/>
</dbReference>
<comment type="similarity">
    <text evidence="1">Belongs to the peptidase S1 family.</text>
</comment>
<dbReference type="AlphaFoldDB" id="A0A4C1WHH1"/>
<keyword evidence="4 6" id="KW-0720">Serine protease</keyword>
<keyword evidence="3 6" id="KW-0378">Hydrolase</keyword>
<dbReference type="PROSITE" id="PS00135">
    <property type="entry name" value="TRYPSIN_SER"/>
    <property type="match status" value="1"/>
</dbReference>
<evidence type="ECO:0000256" key="5">
    <source>
        <dbReference type="ARBA" id="ARBA00023157"/>
    </source>
</evidence>
<evidence type="ECO:0000259" key="7">
    <source>
        <dbReference type="PROSITE" id="PS50240"/>
    </source>
</evidence>
<proteinExistence type="inferred from homology"/>
<dbReference type="SUPFAM" id="SSF50494">
    <property type="entry name" value="Trypsin-like serine proteases"/>
    <property type="match status" value="1"/>
</dbReference>
<feature type="domain" description="Peptidase S1" evidence="7">
    <location>
        <begin position="122"/>
        <end position="345"/>
    </location>
</feature>
<evidence type="ECO:0000256" key="1">
    <source>
        <dbReference type="ARBA" id="ARBA00007664"/>
    </source>
</evidence>